<keyword evidence="4" id="KW-0865">Zymogen</keyword>
<dbReference type="Pfam" id="PF01804">
    <property type="entry name" value="Penicil_amidase"/>
    <property type="match status" value="1"/>
</dbReference>
<dbReference type="Gene3D" id="1.10.1400.10">
    <property type="match status" value="1"/>
</dbReference>
<dbReference type="PANTHER" id="PTHR34218">
    <property type="entry name" value="PEPTIDASE S45 PENICILLIN AMIDASE"/>
    <property type="match status" value="1"/>
</dbReference>
<dbReference type="GO" id="GO:0016811">
    <property type="term" value="F:hydrolase activity, acting on carbon-nitrogen (but not peptide) bonds, in linear amides"/>
    <property type="evidence" value="ECO:0007669"/>
    <property type="project" value="InterPro"/>
</dbReference>
<dbReference type="Gene3D" id="2.30.120.10">
    <property type="match status" value="1"/>
</dbReference>
<evidence type="ECO:0000256" key="1">
    <source>
        <dbReference type="ARBA" id="ARBA00006586"/>
    </source>
</evidence>
<evidence type="ECO:0000256" key="3">
    <source>
        <dbReference type="ARBA" id="ARBA00022801"/>
    </source>
</evidence>
<evidence type="ECO:0000313" key="6">
    <source>
        <dbReference type="Proteomes" id="UP000260759"/>
    </source>
</evidence>
<dbReference type="Gene3D" id="3.60.20.10">
    <property type="entry name" value="Glutamine Phosphoribosylpyrophosphate, subunit 1, domain 1"/>
    <property type="match status" value="1"/>
</dbReference>
<dbReference type="InterPro" id="IPR043147">
    <property type="entry name" value="Penicillin_amidase_A-knob"/>
</dbReference>
<dbReference type="InterPro" id="IPR023343">
    <property type="entry name" value="Penicillin_amidase_dom1"/>
</dbReference>
<dbReference type="Proteomes" id="UP000260759">
    <property type="component" value="Unassembled WGS sequence"/>
</dbReference>
<dbReference type="InterPro" id="IPR043146">
    <property type="entry name" value="Penicillin_amidase_N_B-knob"/>
</dbReference>
<organism evidence="5 6">
    <name type="scientific">Bacteroides uniformis</name>
    <dbReference type="NCBI Taxonomy" id="820"/>
    <lineage>
        <taxon>Bacteria</taxon>
        <taxon>Pseudomonadati</taxon>
        <taxon>Bacteroidota</taxon>
        <taxon>Bacteroidia</taxon>
        <taxon>Bacteroidales</taxon>
        <taxon>Bacteroidaceae</taxon>
        <taxon>Bacteroides</taxon>
    </lineage>
</organism>
<comment type="caution">
    <text evidence="5">The sequence shown here is derived from an EMBL/GenBank/DDBJ whole genome shotgun (WGS) entry which is preliminary data.</text>
</comment>
<comment type="similarity">
    <text evidence="1">Belongs to the peptidase S45 family.</text>
</comment>
<dbReference type="AlphaFoldDB" id="A0A3E5EL93"/>
<accession>A0A3E5EL93</accession>
<gene>
    <name evidence="5" type="ORF">DXB37_19410</name>
</gene>
<proteinExistence type="inferred from homology"/>
<evidence type="ECO:0008006" key="7">
    <source>
        <dbReference type="Google" id="ProtNLM"/>
    </source>
</evidence>
<protein>
    <recommendedName>
        <fullName evidence="7">Penicillin amidase</fullName>
    </recommendedName>
</protein>
<name>A0A3E5EL93_BACUN</name>
<dbReference type="PANTHER" id="PTHR34218:SF3">
    <property type="entry name" value="ACYL-HOMOSERINE LACTONE ACYLASE PVDQ"/>
    <property type="match status" value="1"/>
</dbReference>
<dbReference type="SUPFAM" id="SSF56235">
    <property type="entry name" value="N-terminal nucleophile aminohydrolases (Ntn hydrolases)"/>
    <property type="match status" value="1"/>
</dbReference>
<dbReference type="EMBL" id="QSVA01000025">
    <property type="protein sequence ID" value="RGN89602.1"/>
    <property type="molecule type" value="Genomic_DNA"/>
</dbReference>
<sequence>MIEIYRDSFGVPHIVCDDFNDGARATALCHCEDDFFSIQLWLLAVNKKAGRFDDWDGVYLDFLYEFFNIEKAVSKLKAQISKEYLSAVSYYCNGINEYAESHSDQILDTGIFPVSADKVIEAQHLLEIVGIQLDKPYSYLRGPKKRSKGFPNKEGSNILAVSGNHTRCGNSIIAISPHQPLEGIFSFYEIHLFYRKSGCELFGFILPITFTIFMGTNFKVAWGTTASYPDMYSVYKVGLKGVFNKRLNVTEGLIPLNRSAYFNYTLLYGKFPAPIVKQYFTTPDGKPIVKINHRYFLIDIPLIGYKLGTELNYRISHAQSNNEILALTLDYGYPYLDLVSIDTKNNILYVHNSHEPIRASEDEYMSDILSLDSLTQLDNGFEDGMFYIENPKSGYICSANQSPLKTDNDCRRFNKNGLHYYNDNSRSTRIKNLLETEIAKGKIDLETLANIFSDTRVILPIVRGIDFSVIYEVVAHGNRGFLLDILQKWDGEADIMSEGAAVFALLFYRYKDMYYTYHKNPDTIKVASASEINECLDWVSKRYVKGMTLGSIQFIKRGSVSKPIGGIPDSVNTIRSYFEKDKLVAEEGCAFRMLINLNERDIRTCHPYGTSSDEAAEHYTSQLDLFLNNEYKQLRPMTYYKQNYKSKMIIK</sequence>
<evidence type="ECO:0000256" key="4">
    <source>
        <dbReference type="ARBA" id="ARBA00023145"/>
    </source>
</evidence>
<evidence type="ECO:0000313" key="5">
    <source>
        <dbReference type="EMBL" id="RGN89602.1"/>
    </source>
</evidence>
<dbReference type="InterPro" id="IPR002692">
    <property type="entry name" value="S45"/>
</dbReference>
<keyword evidence="2" id="KW-0732">Signal</keyword>
<dbReference type="Gene3D" id="1.10.439.10">
    <property type="entry name" value="Penicillin Amidohydrolase, domain 1"/>
    <property type="match status" value="1"/>
</dbReference>
<evidence type="ECO:0000256" key="2">
    <source>
        <dbReference type="ARBA" id="ARBA00022729"/>
    </source>
</evidence>
<dbReference type="InterPro" id="IPR029055">
    <property type="entry name" value="Ntn_hydrolases_N"/>
</dbReference>
<dbReference type="GO" id="GO:0017000">
    <property type="term" value="P:antibiotic biosynthetic process"/>
    <property type="evidence" value="ECO:0007669"/>
    <property type="project" value="InterPro"/>
</dbReference>
<reference evidence="5 6" key="1">
    <citation type="submission" date="2018-08" db="EMBL/GenBank/DDBJ databases">
        <title>A genome reference for cultivated species of the human gut microbiota.</title>
        <authorList>
            <person name="Zou Y."/>
            <person name="Xue W."/>
            <person name="Luo G."/>
        </authorList>
    </citation>
    <scope>NUCLEOTIDE SEQUENCE [LARGE SCALE GENOMIC DNA]</scope>
    <source>
        <strain evidence="5 6">OM03-4</strain>
    </source>
</reference>
<dbReference type="RefSeq" id="WP_117601508.1">
    <property type="nucleotide sequence ID" value="NZ_JABFCK010000002.1"/>
</dbReference>
<keyword evidence="3" id="KW-0378">Hydrolase</keyword>